<accession>A0A382X728</accession>
<reference evidence="1" key="1">
    <citation type="submission" date="2018-05" db="EMBL/GenBank/DDBJ databases">
        <authorList>
            <person name="Lanie J.A."/>
            <person name="Ng W.-L."/>
            <person name="Kazmierczak K.M."/>
            <person name="Andrzejewski T.M."/>
            <person name="Davidsen T.M."/>
            <person name="Wayne K.J."/>
            <person name="Tettelin H."/>
            <person name="Glass J.I."/>
            <person name="Rusch D."/>
            <person name="Podicherti R."/>
            <person name="Tsui H.-C.T."/>
            <person name="Winkler M.E."/>
        </authorList>
    </citation>
    <scope>NUCLEOTIDE SEQUENCE</scope>
</reference>
<gene>
    <name evidence="1" type="ORF">METZ01_LOCUS419538</name>
</gene>
<evidence type="ECO:0000313" key="1">
    <source>
        <dbReference type="EMBL" id="SVD66684.1"/>
    </source>
</evidence>
<proteinExistence type="predicted"/>
<sequence length="272" mass="31022">ILKGPDRRKFMNNEHFRQEVLAKVGTGALMMSAGYGLGKKWLTDDKKEIYMEGLEAHKRSNKYMKLVVGDPYGPSIKIRDLKTGETTAIPLERLDMAKAPLVLGAIWATREAQAHEAIAKMEEGPRKLEAFRELHDLSENYARALGDFVTDLPMAQGLKDTVTNLLPGFGNKEWDPSKEVAQFYGFANPKHSFLSSLMGNIHKVAEGGVRYQKHTDQTTTNRPLGEDWRKQQVENEMGEMEYLWSKIKGDKIWDMTHWYNLLDDVARKHSII</sequence>
<dbReference type="EMBL" id="UINC01165344">
    <property type="protein sequence ID" value="SVD66684.1"/>
    <property type="molecule type" value="Genomic_DNA"/>
</dbReference>
<organism evidence="1">
    <name type="scientific">marine metagenome</name>
    <dbReference type="NCBI Taxonomy" id="408172"/>
    <lineage>
        <taxon>unclassified sequences</taxon>
        <taxon>metagenomes</taxon>
        <taxon>ecological metagenomes</taxon>
    </lineage>
</organism>
<protein>
    <submittedName>
        <fullName evidence="1">Uncharacterized protein</fullName>
    </submittedName>
</protein>
<dbReference type="AlphaFoldDB" id="A0A382X728"/>
<feature type="non-terminal residue" evidence="1">
    <location>
        <position position="272"/>
    </location>
</feature>
<feature type="non-terminal residue" evidence="1">
    <location>
        <position position="1"/>
    </location>
</feature>
<name>A0A382X728_9ZZZZ</name>